<organism evidence="2 3">
    <name type="scientific">Litchfieldia luteola</name>
    <dbReference type="NCBI Taxonomy" id="682179"/>
    <lineage>
        <taxon>Bacteria</taxon>
        <taxon>Bacillati</taxon>
        <taxon>Bacillota</taxon>
        <taxon>Bacilli</taxon>
        <taxon>Bacillales</taxon>
        <taxon>Bacillaceae</taxon>
        <taxon>Litchfieldia</taxon>
    </lineage>
</organism>
<feature type="transmembrane region" description="Helical" evidence="1">
    <location>
        <begin position="253"/>
        <end position="271"/>
    </location>
</feature>
<proteinExistence type="predicted"/>
<feature type="transmembrane region" description="Helical" evidence="1">
    <location>
        <begin position="6"/>
        <end position="28"/>
    </location>
</feature>
<name>A0ABR9QF03_9BACI</name>
<accession>A0ABR9QF03</accession>
<reference evidence="2 3" key="1">
    <citation type="submission" date="2020-10" db="EMBL/GenBank/DDBJ databases">
        <title>Bacillus sp. HD4P25, an endophyte from a halophyte.</title>
        <authorList>
            <person name="Sun J.-Q."/>
        </authorList>
    </citation>
    <scope>NUCLEOTIDE SEQUENCE [LARGE SCALE GENOMIC DNA]</scope>
    <source>
        <strain evidence="2 3">YIM 93174</strain>
    </source>
</reference>
<feature type="transmembrane region" description="Helical" evidence="1">
    <location>
        <begin position="72"/>
        <end position="92"/>
    </location>
</feature>
<dbReference type="NCBIfam" id="TIGR04370">
    <property type="entry name" value="glyco_rpt_poly"/>
    <property type="match status" value="1"/>
</dbReference>
<protein>
    <submittedName>
        <fullName evidence="2">Oligosaccharide repeat unit polymerase</fullName>
    </submittedName>
</protein>
<dbReference type="EMBL" id="JADCLJ010000007">
    <property type="protein sequence ID" value="MBE4907076.1"/>
    <property type="molecule type" value="Genomic_DNA"/>
</dbReference>
<feature type="transmembrane region" description="Helical" evidence="1">
    <location>
        <begin position="122"/>
        <end position="142"/>
    </location>
</feature>
<keyword evidence="3" id="KW-1185">Reference proteome</keyword>
<feature type="transmembrane region" description="Helical" evidence="1">
    <location>
        <begin position="35"/>
        <end position="52"/>
    </location>
</feature>
<comment type="caution">
    <text evidence="2">The sequence shown here is derived from an EMBL/GenBank/DDBJ whole genome shotgun (WGS) entry which is preliminary data.</text>
</comment>
<feature type="transmembrane region" description="Helical" evidence="1">
    <location>
        <begin position="203"/>
        <end position="222"/>
    </location>
</feature>
<keyword evidence="1" id="KW-0812">Transmembrane</keyword>
<feature type="transmembrane region" description="Helical" evidence="1">
    <location>
        <begin position="176"/>
        <end position="196"/>
    </location>
</feature>
<feature type="transmembrane region" description="Helical" evidence="1">
    <location>
        <begin position="424"/>
        <end position="444"/>
    </location>
</feature>
<feature type="transmembrane region" description="Helical" evidence="1">
    <location>
        <begin position="397"/>
        <end position="418"/>
    </location>
</feature>
<evidence type="ECO:0000313" key="2">
    <source>
        <dbReference type="EMBL" id="MBE4907076.1"/>
    </source>
</evidence>
<feature type="transmembrane region" description="Helical" evidence="1">
    <location>
        <begin position="228"/>
        <end position="244"/>
    </location>
</feature>
<keyword evidence="1" id="KW-1133">Transmembrane helix</keyword>
<feature type="transmembrane region" description="Helical" evidence="1">
    <location>
        <begin position="366"/>
        <end position="390"/>
    </location>
</feature>
<evidence type="ECO:0000256" key="1">
    <source>
        <dbReference type="SAM" id="Phobius"/>
    </source>
</evidence>
<gene>
    <name evidence="2" type="ORF">IMZ08_03265</name>
</gene>
<sequence>MLYILIWFIVLMTSVILFKKVSGSLSILKPNLNSIIFYYSLLVSSFIGPIFIVLGKDNYYMINKLAHEQYRVIGFLVICFVMVFLPLTMYILSKLVGFDAKHEFNDYLKKPVEPTFGVRTEFYFFFATLSLISMLAVAYTMLKTNQIPLLELLKGNTAELAKLRIEAARNFTGNVLVRNIFAIALTPLLSLIAYVYSVKTEHFKWKILFLGLFGCSVLISVYDLAKSPIFFYVIMFLLVSIYIGKTKFTPMKVFIIGSLATALLLIMYVFIQGVTNIESYLSISTGPIGRLIFAQISPTFLHLNIFGESLPFLQGRSLPGMLVGLFDVEQVRSARLVMEQAFPQRVADGTGGVLNTLYVAEAYANFGYLGIVMATIYIGLVIQAVYIVFLRLPKNPVFVSLFIYFSINLPRTLVGGFADFLFNPIWFILIVLFTGMLLFIRFRLDLTAYFKRVREN</sequence>
<evidence type="ECO:0000313" key="3">
    <source>
        <dbReference type="Proteomes" id="UP001516662"/>
    </source>
</evidence>
<dbReference type="Proteomes" id="UP001516662">
    <property type="component" value="Unassembled WGS sequence"/>
</dbReference>
<keyword evidence="1" id="KW-0472">Membrane</keyword>